<dbReference type="Gene3D" id="3.40.50.450">
    <property type="match status" value="1"/>
</dbReference>
<feature type="domain" description="Smf/DprA SLOG" evidence="2">
    <location>
        <begin position="88"/>
        <end position="300"/>
    </location>
</feature>
<dbReference type="SUPFAM" id="SSF102405">
    <property type="entry name" value="MCP/YpsA-like"/>
    <property type="match status" value="1"/>
</dbReference>
<protein>
    <submittedName>
        <fullName evidence="3">DNA processing protein DprA</fullName>
    </submittedName>
</protein>
<dbReference type="NCBIfam" id="TIGR00732">
    <property type="entry name" value="dprA"/>
    <property type="match status" value="1"/>
</dbReference>
<keyword evidence="4" id="KW-1185">Reference proteome</keyword>
<comment type="similarity">
    <text evidence="1">Belongs to the DprA/Smf family.</text>
</comment>
<name>A0A9W6P3S7_9ACTN</name>
<accession>A0A9W6P3S7</accession>
<dbReference type="RefSeq" id="WP_432707418.1">
    <property type="nucleotide sequence ID" value="NZ_BSQG01000001.1"/>
</dbReference>
<reference evidence="3" key="1">
    <citation type="submission" date="2023-02" db="EMBL/GenBank/DDBJ databases">
        <title>Nocardiopsis ansamitocini NBRC 112285.</title>
        <authorList>
            <person name="Ichikawa N."/>
            <person name="Sato H."/>
            <person name="Tonouchi N."/>
        </authorList>
    </citation>
    <scope>NUCLEOTIDE SEQUENCE</scope>
    <source>
        <strain evidence="3">NBRC 112285</strain>
    </source>
</reference>
<dbReference type="InterPro" id="IPR003488">
    <property type="entry name" value="DprA"/>
</dbReference>
<dbReference type="AlphaFoldDB" id="A0A9W6P3S7"/>
<evidence type="ECO:0000256" key="1">
    <source>
        <dbReference type="ARBA" id="ARBA00006525"/>
    </source>
</evidence>
<evidence type="ECO:0000259" key="2">
    <source>
        <dbReference type="Pfam" id="PF02481"/>
    </source>
</evidence>
<comment type="caution">
    <text evidence="3">The sequence shown here is derived from an EMBL/GenBank/DDBJ whole genome shotgun (WGS) entry which is preliminary data.</text>
</comment>
<gene>
    <name evidence="3" type="primary">smf</name>
    <name evidence="3" type="ORF">Nans01_09390</name>
</gene>
<dbReference type="EMBL" id="BSQG01000001">
    <property type="protein sequence ID" value="GLU46588.1"/>
    <property type="molecule type" value="Genomic_DNA"/>
</dbReference>
<dbReference type="InterPro" id="IPR057666">
    <property type="entry name" value="DrpA_SLOG"/>
</dbReference>
<dbReference type="PANTHER" id="PTHR43022:SF1">
    <property type="entry name" value="PROTEIN SMF"/>
    <property type="match status" value="1"/>
</dbReference>
<organism evidence="3 4">
    <name type="scientific">Nocardiopsis ansamitocini</name>
    <dbReference type="NCBI Taxonomy" id="1670832"/>
    <lineage>
        <taxon>Bacteria</taxon>
        <taxon>Bacillati</taxon>
        <taxon>Actinomycetota</taxon>
        <taxon>Actinomycetes</taxon>
        <taxon>Streptosporangiales</taxon>
        <taxon>Nocardiopsidaceae</taxon>
        <taxon>Nocardiopsis</taxon>
    </lineage>
</organism>
<dbReference type="Proteomes" id="UP001165092">
    <property type="component" value="Unassembled WGS sequence"/>
</dbReference>
<proteinExistence type="inferred from homology"/>
<dbReference type="PANTHER" id="PTHR43022">
    <property type="entry name" value="PROTEIN SMF"/>
    <property type="match status" value="1"/>
</dbReference>
<evidence type="ECO:0000313" key="4">
    <source>
        <dbReference type="Proteomes" id="UP001165092"/>
    </source>
</evidence>
<evidence type="ECO:0000313" key="3">
    <source>
        <dbReference type="EMBL" id="GLU46588.1"/>
    </source>
</evidence>
<dbReference type="GO" id="GO:0009294">
    <property type="term" value="P:DNA-mediated transformation"/>
    <property type="evidence" value="ECO:0007669"/>
    <property type="project" value="InterPro"/>
</dbReference>
<dbReference type="Pfam" id="PF02481">
    <property type="entry name" value="DNA_processg_A"/>
    <property type="match status" value="1"/>
</dbReference>
<sequence>MSAGTCTDDAVARAGLTAIAMPGDPLMRTLLEHHPPELIWSALRAGSPLLSTADDPAKAARLRRWQAKAKEVDTDVLLTLAAEAGIRLVVPSDPEWPSQLESLGPTRPCALWVRGAHDLRNACLRSVAVVGARAATAYGLHVAGELSHTLSERGWSVVSGGAYGIDGAAHRGALAGSCATVVVLACGLDVGYPRGHDRLFTDIAERGVLVSEHPPGAVPTRKAFLVRNRIIAALTPGTVVVEAGTRSGAINTATHARDLLRVLMAVPGPVTSALSAGCHRLLRDWQAVCVTDAHDIIEQVGHIGADLRPDDAPLLEHDDLDATARTLVAALSTTEEAGAVAVASATGLDLDAVLRGLGLLAAAGHVERVGAGWRVRSRKHRGSQGRDVR</sequence>